<gene>
    <name evidence="2" type="ORF">CARN3_1457</name>
</gene>
<evidence type="ECO:0000256" key="1">
    <source>
        <dbReference type="SAM" id="MobiDB-lite"/>
    </source>
</evidence>
<dbReference type="AlphaFoldDB" id="E6PZU4"/>
<evidence type="ECO:0000313" key="2">
    <source>
        <dbReference type="EMBL" id="CBI00453.1"/>
    </source>
</evidence>
<dbReference type="EMBL" id="CABN01000139">
    <property type="protein sequence ID" value="CBI00453.1"/>
    <property type="molecule type" value="Genomic_DNA"/>
</dbReference>
<protein>
    <submittedName>
        <fullName evidence="2">Uncharacterized protein</fullName>
    </submittedName>
</protein>
<reference evidence="2" key="1">
    <citation type="submission" date="2009-10" db="EMBL/GenBank/DDBJ databases">
        <title>Diversity of trophic interactions inside an arsenic-rich microbial ecosystem.</title>
        <authorList>
            <person name="Bertin P.N."/>
            <person name="Heinrich-Salmeron A."/>
            <person name="Pelletier E."/>
            <person name="Goulhen-Chollet F."/>
            <person name="Arsene-Ploetze F."/>
            <person name="Gallien S."/>
            <person name="Calteau A."/>
            <person name="Vallenet D."/>
            <person name="Casiot C."/>
            <person name="Chane-Woon-Ming B."/>
            <person name="Giloteaux L."/>
            <person name="Barakat M."/>
            <person name="Bonnefoy V."/>
            <person name="Bruneel O."/>
            <person name="Chandler M."/>
            <person name="Cleiss J."/>
            <person name="Duran R."/>
            <person name="Elbaz-Poulichet F."/>
            <person name="Fonknechten N."/>
            <person name="Lauga B."/>
            <person name="Mornico D."/>
            <person name="Ortet P."/>
            <person name="Schaeffer C."/>
            <person name="Siguier P."/>
            <person name="Alexander Thil Smith A."/>
            <person name="Van Dorsselaer A."/>
            <person name="Weissenbach J."/>
            <person name="Medigue C."/>
            <person name="Le Paslier D."/>
        </authorList>
    </citation>
    <scope>NUCLEOTIDE SEQUENCE</scope>
</reference>
<feature type="compositionally biased region" description="Polar residues" evidence="1">
    <location>
        <begin position="46"/>
        <end position="64"/>
    </location>
</feature>
<comment type="caution">
    <text evidence="2">The sequence shown here is derived from an EMBL/GenBank/DDBJ whole genome shotgun (WGS) entry which is preliminary data.</text>
</comment>
<sequence>MGNPCAAPGQRPQRGLVSESVRVSAQELSGSRCGRNRPLWWEAENAQHSQRGQETSSRTYPGVS</sequence>
<accession>E6PZU4</accession>
<organism evidence="2">
    <name type="scientific">mine drainage metagenome</name>
    <dbReference type="NCBI Taxonomy" id="410659"/>
    <lineage>
        <taxon>unclassified sequences</taxon>
        <taxon>metagenomes</taxon>
        <taxon>ecological metagenomes</taxon>
    </lineage>
</organism>
<feature type="region of interest" description="Disordered" evidence="1">
    <location>
        <begin position="1"/>
        <end position="64"/>
    </location>
</feature>
<proteinExistence type="predicted"/>
<name>E6PZU4_9ZZZZ</name>